<proteinExistence type="predicted"/>
<dbReference type="STRING" id="754436.JCM19237_4033"/>
<dbReference type="SUPFAM" id="SSF111369">
    <property type="entry name" value="HlyD-like secretion proteins"/>
    <property type="match status" value="1"/>
</dbReference>
<sequence length="101" mass="11407">MSLSYTNIFASHDGDLGQLRVHPGSVVSPGQALVPLIEANSYWVQANFKEDQTGLLKVGMIATIELDLYPDVTYTGWWKRFLLLAVHRFRSCRRKTRPVTG</sequence>
<name>A0A090RMU9_9GAMM</name>
<dbReference type="Proteomes" id="UP000029227">
    <property type="component" value="Unassembled WGS sequence"/>
</dbReference>
<dbReference type="PANTHER" id="PTHR30386">
    <property type="entry name" value="MEMBRANE FUSION SUBUNIT OF EMRAB-TOLC MULTIDRUG EFFLUX PUMP"/>
    <property type="match status" value="1"/>
</dbReference>
<accession>A0A090RMU9</accession>
<dbReference type="EMBL" id="BBMN01000033">
    <property type="protein sequence ID" value="GAL08807.1"/>
    <property type="molecule type" value="Genomic_DNA"/>
</dbReference>
<dbReference type="InterPro" id="IPR050739">
    <property type="entry name" value="MFP"/>
</dbReference>
<comment type="caution">
    <text evidence="1">The sequence shown here is derived from an EMBL/GenBank/DDBJ whole genome shotgun (WGS) entry which is preliminary data.</text>
</comment>
<dbReference type="eggNOG" id="COG1566">
    <property type="taxonomic scope" value="Bacteria"/>
</dbReference>
<dbReference type="AlphaFoldDB" id="A0A090RMU9"/>
<protein>
    <submittedName>
        <fullName evidence="1">Multidrug resistance protein A</fullName>
    </submittedName>
</protein>
<dbReference type="PANTHER" id="PTHR30386:SF24">
    <property type="entry name" value="MULTIDRUG RESISTANCE EFFLUX PUMP"/>
    <property type="match status" value="1"/>
</dbReference>
<dbReference type="Gene3D" id="2.40.30.170">
    <property type="match status" value="1"/>
</dbReference>
<evidence type="ECO:0000313" key="2">
    <source>
        <dbReference type="Proteomes" id="UP000029227"/>
    </source>
</evidence>
<evidence type="ECO:0000313" key="1">
    <source>
        <dbReference type="EMBL" id="GAL08807.1"/>
    </source>
</evidence>
<gene>
    <name evidence="1" type="ORF">JCM19237_4033</name>
</gene>
<reference evidence="1 2" key="1">
    <citation type="journal article" date="2014" name="Genome Announc.">
        <title>Draft Genome Sequences of Two Vibrionaceae Species, Vibrio ponticus C121 and Photobacterium aphoticum C119, Isolated as Coral Reef Microbiota.</title>
        <authorList>
            <person name="Al-saari N."/>
            <person name="Meirelles P.M."/>
            <person name="Mino S."/>
            <person name="Suda W."/>
            <person name="Oshima K."/>
            <person name="Hattori M."/>
            <person name="Ohkuma M."/>
            <person name="Thompson F.L."/>
            <person name="Gomez-Gil B."/>
            <person name="Sawabe T."/>
            <person name="Sawabe T."/>
        </authorList>
    </citation>
    <scope>NUCLEOTIDE SEQUENCE [LARGE SCALE GENOMIC DNA]</scope>
    <source>
        <strain evidence="1 2">JCM 19237</strain>
    </source>
</reference>
<organism evidence="1 2">
    <name type="scientific">Photobacterium aphoticum</name>
    <dbReference type="NCBI Taxonomy" id="754436"/>
    <lineage>
        <taxon>Bacteria</taxon>
        <taxon>Pseudomonadati</taxon>
        <taxon>Pseudomonadota</taxon>
        <taxon>Gammaproteobacteria</taxon>
        <taxon>Vibrionales</taxon>
        <taxon>Vibrionaceae</taxon>
        <taxon>Photobacterium</taxon>
    </lineage>
</organism>